<gene>
    <name evidence="4" type="ORF">KUF71_014998</name>
</gene>
<accession>A0AAE1LQH0</accession>
<dbReference type="PANTHER" id="PTHR10625:SF19">
    <property type="entry name" value="HISTONE DEACETYLASE 12"/>
    <property type="match status" value="1"/>
</dbReference>
<evidence type="ECO:0000313" key="4">
    <source>
        <dbReference type="EMBL" id="KAK3926662.1"/>
    </source>
</evidence>
<dbReference type="AlphaFoldDB" id="A0AAE1LQH0"/>
<dbReference type="EMBL" id="JAHWGI010001270">
    <property type="protein sequence ID" value="KAK3926662.1"/>
    <property type="molecule type" value="Genomic_DNA"/>
</dbReference>
<dbReference type="InterPro" id="IPR000286">
    <property type="entry name" value="HDACs"/>
</dbReference>
<comment type="catalytic activity">
    <reaction evidence="2">
        <text>N(6)-acetyl-L-lysyl-[histone] + H2O = L-lysyl-[histone] + acetate</text>
        <dbReference type="Rhea" id="RHEA:58196"/>
        <dbReference type="Rhea" id="RHEA-COMP:9845"/>
        <dbReference type="Rhea" id="RHEA-COMP:11338"/>
        <dbReference type="ChEBI" id="CHEBI:15377"/>
        <dbReference type="ChEBI" id="CHEBI:29969"/>
        <dbReference type="ChEBI" id="CHEBI:30089"/>
        <dbReference type="ChEBI" id="CHEBI:61930"/>
        <dbReference type="EC" id="3.5.1.98"/>
    </reaction>
</comment>
<evidence type="ECO:0000313" key="5">
    <source>
        <dbReference type="Proteomes" id="UP001219518"/>
    </source>
</evidence>
<dbReference type="PRINTS" id="PR01270">
    <property type="entry name" value="HDASUPER"/>
</dbReference>
<feature type="domain" description="Histone deacetylase" evidence="3">
    <location>
        <begin position="37"/>
        <end position="305"/>
    </location>
</feature>
<protein>
    <recommendedName>
        <fullName evidence="3">Histone deacetylase domain-containing protein</fullName>
    </recommendedName>
</protein>
<dbReference type="Proteomes" id="UP001219518">
    <property type="component" value="Unassembled WGS sequence"/>
</dbReference>
<reference evidence="4" key="2">
    <citation type="journal article" date="2023" name="BMC Genomics">
        <title>Pest status, molecular evolution, and epigenetic factors derived from the genome assembly of Frankliniella fusca, a thysanopteran phytovirus vector.</title>
        <authorList>
            <person name="Catto M.A."/>
            <person name="Labadie P.E."/>
            <person name="Jacobson A.L."/>
            <person name="Kennedy G.G."/>
            <person name="Srinivasan R."/>
            <person name="Hunt B.G."/>
        </authorList>
    </citation>
    <scope>NUCLEOTIDE SEQUENCE</scope>
    <source>
        <strain evidence="4">PL_HMW_Pooled</strain>
    </source>
</reference>
<evidence type="ECO:0000256" key="2">
    <source>
        <dbReference type="ARBA" id="ARBA00048287"/>
    </source>
</evidence>
<dbReference type="GO" id="GO:0040029">
    <property type="term" value="P:epigenetic regulation of gene expression"/>
    <property type="evidence" value="ECO:0007669"/>
    <property type="project" value="TreeGrafter"/>
</dbReference>
<dbReference type="InterPro" id="IPR037138">
    <property type="entry name" value="His_deacetylse_dom_sf"/>
</dbReference>
<sequence>MKHTVQLTETQEQQLKRLHGLPIIHHKGYVCPLPPEHRFPMQKFHRVLHFLENDGIIDSKKQVVEPQQISTINAQSVHTAEYVDKFFNGKTTGEEQRVTGFEWTPGLASRVRYETGGTLLAAEIALERGIACSTAGGTHHAFPDHGAGFCLINDLAVTAQKLLDSKKISRVLIVDLDVHQGDGTAYIFQNNDSVYTFSMHCQQNFPFRKQQSDLDVNLSKGDGDHEFMRLLQASLHEHLPFVLKSFQPDLVLYDAGVDPHEADSLGYLRMTDLGLMKRDCYVLEQILRCGIPCATVIGGGYDKILDELARRHTIIHRAATKVFKARRL</sequence>
<proteinExistence type="predicted"/>
<evidence type="ECO:0000259" key="3">
    <source>
        <dbReference type="Pfam" id="PF00850"/>
    </source>
</evidence>
<dbReference type="Gene3D" id="3.40.800.20">
    <property type="entry name" value="Histone deacetylase domain"/>
    <property type="match status" value="1"/>
</dbReference>
<keyword evidence="5" id="KW-1185">Reference proteome</keyword>
<organism evidence="4 5">
    <name type="scientific">Frankliniella fusca</name>
    <dbReference type="NCBI Taxonomy" id="407009"/>
    <lineage>
        <taxon>Eukaryota</taxon>
        <taxon>Metazoa</taxon>
        <taxon>Ecdysozoa</taxon>
        <taxon>Arthropoda</taxon>
        <taxon>Hexapoda</taxon>
        <taxon>Insecta</taxon>
        <taxon>Pterygota</taxon>
        <taxon>Neoptera</taxon>
        <taxon>Paraneoptera</taxon>
        <taxon>Thysanoptera</taxon>
        <taxon>Terebrantia</taxon>
        <taxon>Thripoidea</taxon>
        <taxon>Thripidae</taxon>
        <taxon>Frankliniella</taxon>
    </lineage>
</organism>
<comment type="caution">
    <text evidence="4">The sequence shown here is derived from an EMBL/GenBank/DDBJ whole genome shotgun (WGS) entry which is preliminary data.</text>
</comment>
<dbReference type="InterPro" id="IPR023801">
    <property type="entry name" value="His_deacetylse_dom"/>
</dbReference>
<dbReference type="GO" id="GO:0141221">
    <property type="term" value="F:histone deacetylase activity, hydrolytic mechanism"/>
    <property type="evidence" value="ECO:0007669"/>
    <property type="project" value="UniProtKB-EC"/>
</dbReference>
<dbReference type="Pfam" id="PF00850">
    <property type="entry name" value="Hist_deacetyl"/>
    <property type="match status" value="1"/>
</dbReference>
<dbReference type="PANTHER" id="PTHR10625">
    <property type="entry name" value="HISTONE DEACETYLASE HDAC1-RELATED"/>
    <property type="match status" value="1"/>
</dbReference>
<dbReference type="InterPro" id="IPR044150">
    <property type="entry name" value="HDAC_classIV"/>
</dbReference>
<dbReference type="CDD" id="cd09993">
    <property type="entry name" value="HDAC_classIV"/>
    <property type="match status" value="1"/>
</dbReference>
<dbReference type="InterPro" id="IPR023696">
    <property type="entry name" value="Ureohydrolase_dom_sf"/>
</dbReference>
<dbReference type="SUPFAM" id="SSF52768">
    <property type="entry name" value="Arginase/deacetylase"/>
    <property type="match status" value="1"/>
</dbReference>
<keyword evidence="1" id="KW-0378">Hydrolase</keyword>
<name>A0AAE1LQH0_9NEOP</name>
<reference evidence="4" key="1">
    <citation type="submission" date="2021-07" db="EMBL/GenBank/DDBJ databases">
        <authorList>
            <person name="Catto M.A."/>
            <person name="Jacobson A."/>
            <person name="Kennedy G."/>
            <person name="Labadie P."/>
            <person name="Hunt B.G."/>
            <person name="Srinivasan R."/>
        </authorList>
    </citation>
    <scope>NUCLEOTIDE SEQUENCE</scope>
    <source>
        <strain evidence="4">PL_HMW_Pooled</strain>
        <tissue evidence="4">Head</tissue>
    </source>
</reference>
<evidence type="ECO:0000256" key="1">
    <source>
        <dbReference type="ARBA" id="ARBA00022801"/>
    </source>
</evidence>